<dbReference type="InterPro" id="IPR022198">
    <property type="entry name" value="DUF3723"/>
</dbReference>
<feature type="compositionally biased region" description="Polar residues" evidence="2">
    <location>
        <begin position="1051"/>
        <end position="1062"/>
    </location>
</feature>
<protein>
    <submittedName>
        <fullName evidence="3">Uncharacterized protein</fullName>
    </submittedName>
</protein>
<feature type="coiled-coil region" evidence="1">
    <location>
        <begin position="813"/>
        <end position="868"/>
    </location>
</feature>
<dbReference type="AlphaFoldDB" id="A0A9P8LF55"/>
<proteinExistence type="predicted"/>
<feature type="region of interest" description="Disordered" evidence="2">
    <location>
        <begin position="1020"/>
        <end position="1075"/>
    </location>
</feature>
<evidence type="ECO:0000256" key="2">
    <source>
        <dbReference type="SAM" id="MobiDB-lite"/>
    </source>
</evidence>
<evidence type="ECO:0000313" key="4">
    <source>
        <dbReference type="Proteomes" id="UP000750711"/>
    </source>
</evidence>
<accession>A0A9P8LF55</accession>
<gene>
    <name evidence="3" type="ORF">GP486_002246</name>
</gene>
<comment type="caution">
    <text evidence="3">The sequence shown here is derived from an EMBL/GenBank/DDBJ whole genome shotgun (WGS) entry which is preliminary data.</text>
</comment>
<feature type="coiled-coil region" evidence="1">
    <location>
        <begin position="728"/>
        <end position="783"/>
    </location>
</feature>
<feature type="compositionally biased region" description="Basic and acidic residues" evidence="2">
    <location>
        <begin position="615"/>
        <end position="625"/>
    </location>
</feature>
<sequence length="1230" mass="143765">MQQARFQDCERKVEKERGFKYRGTASIGLEVLCFRPDLRRDLDQNNVERLRRSFRTAGCNPLPLKNHIPAVINEDDLNTALITSGCSAQRLVDHTQSEYPELEFPPGYQLECLHGKHRVQAARGIFPPGQGRWIVDLYSSDISKELGIILREEYSNEMKPNDGEIYRNMQLHRREGNFHCSMRWRAWLSGKREQNIEQLFGHHKFKAAFDKLLDIPGLWPGMRITTLHKTFGSKIDEEALKYLKFIRDDWTDIVGKQGLGRVDPKTVKAVQMRAPGVFKEDRNALEYRIHNGEIFSHFANEEREKIWDKLCALDHLVPSLYTFFRDLEYLRTCADSVKLLLDLSPRNTIYTAMKDIYCDKDQIPGTYVTQDTESTYSLRIGRREDRLYLGYRQIWIFAMRNYHQMPRRRKKKNVLMKATCEVNEMTLRRFGILANRLGFQSDKISELIRRQLNKATTLNPEDDAQVLVSDSSPKSPRRCGFPYAHDHLKDEGRLFIDQLHHEDKGEVATFFVRKSIYSAFFGKPIPLGSKTHEKLRLWPSEAETPSLQELRTQTVGTGRGRIDEELEKERLVGRELEQCMDTMRGKIRGLENERRIREAKLANLERELDRYAELENEKRAQDETSKAPQQELVENERKKRVALEEEKTRLEQEMEEQAERYKYDIMVLEKKKAELEGNLDAQRQHIVDQDEKHEQDRIRWQTEETVLKEECEKLLQNTAIQDENYGEKIWWENKKEELEESLDELRRKEIKHAQDKIGWGKEKMKLEEELEKLQKDTAARDEKYGQEKAWWVNEKATLEEALMELQYECEQDREWSESQRTEQEKKLDELQQEIMNSAQDGIGWKKERTKLEEKIKNLQKDIAIRDEKYGREREYLVNEKTALEGIVGNLQQNTAMQNGKYEQDKSGWESKMTKLAEELEELRRNMAIKDEKYEQDRTGWEEKATLQEEAKQAVAKQVKNLKLTKEELERDKTVLQQKREKKKREYDRAILTLKGETWDLGQKVQCLEKEKLKLEQELKRLQRERNQQDEGYKLNGRKRKRLEEGPAREAQLNSGKHQNSSRSRVDISNDLPGTVDQEYQDIKGRARVAGLTPTAQPSHIPKAPNSNLVPSPPDEEMADAASPTIHDQARQRVPAVRFVERIGNKWVAAGSQNIGNIKKDKDDLARYIRNYRRGYILYASNGKVLPELSAEAICQMGDCTVYLIKKGGSMDSAWLLSEPSGTPTALPSVA</sequence>
<feature type="region of interest" description="Disordered" evidence="2">
    <location>
        <begin position="615"/>
        <end position="639"/>
    </location>
</feature>
<keyword evidence="4" id="KW-1185">Reference proteome</keyword>
<evidence type="ECO:0000256" key="1">
    <source>
        <dbReference type="SAM" id="Coils"/>
    </source>
</evidence>
<dbReference type="EMBL" id="JAGHQM010000239">
    <property type="protein sequence ID" value="KAH0563187.1"/>
    <property type="molecule type" value="Genomic_DNA"/>
</dbReference>
<organism evidence="3 4">
    <name type="scientific">Trichoglossum hirsutum</name>
    <dbReference type="NCBI Taxonomy" id="265104"/>
    <lineage>
        <taxon>Eukaryota</taxon>
        <taxon>Fungi</taxon>
        <taxon>Dikarya</taxon>
        <taxon>Ascomycota</taxon>
        <taxon>Pezizomycotina</taxon>
        <taxon>Geoglossomycetes</taxon>
        <taxon>Geoglossales</taxon>
        <taxon>Geoglossaceae</taxon>
        <taxon>Trichoglossum</taxon>
    </lineage>
</organism>
<feature type="compositionally biased region" description="Basic and acidic residues" evidence="2">
    <location>
        <begin position="1020"/>
        <end position="1032"/>
    </location>
</feature>
<evidence type="ECO:0000313" key="3">
    <source>
        <dbReference type="EMBL" id="KAH0563187.1"/>
    </source>
</evidence>
<dbReference type="Proteomes" id="UP000750711">
    <property type="component" value="Unassembled WGS sequence"/>
</dbReference>
<reference evidence="3" key="1">
    <citation type="submission" date="2021-03" db="EMBL/GenBank/DDBJ databases">
        <title>Comparative genomics and phylogenomic investigation of the class Geoglossomycetes provide insights into ecological specialization and systematics.</title>
        <authorList>
            <person name="Melie T."/>
            <person name="Pirro S."/>
            <person name="Miller A.N."/>
            <person name="Quandt A."/>
        </authorList>
    </citation>
    <scope>NUCLEOTIDE SEQUENCE</scope>
    <source>
        <strain evidence="3">CAQ_001_2017</strain>
    </source>
</reference>
<dbReference type="Pfam" id="PF12520">
    <property type="entry name" value="DUF3723"/>
    <property type="match status" value="1"/>
</dbReference>
<keyword evidence="1" id="KW-0175">Coiled coil</keyword>
<name>A0A9P8LF55_9PEZI</name>